<name>A0ABS9R0F6_9GAMM</name>
<evidence type="ECO:0000313" key="2">
    <source>
        <dbReference type="EMBL" id="MCG9966039.1"/>
    </source>
</evidence>
<protein>
    <submittedName>
        <fullName evidence="2">TrbI F-type domain-containing protein</fullName>
    </submittedName>
</protein>
<sequence length="125" mass="13850">MAKYLPAILGTTLILTVGFALFSPVTRQPSIVEYDMNETVARFHESIGQSELTDDQRAQEIARFSQTLDDVVREYATNNHVVVFVSPAIVSGAVNATQEIEQLLLQALQAQNDAKRAQLNETTQK</sequence>
<reference evidence="2 3" key="1">
    <citation type="submission" date="2020-08" db="EMBL/GenBank/DDBJ databases">
        <title>Whole genome sequence of Shewanella sp strain PS-2.</title>
        <authorList>
            <person name="Das S.K."/>
        </authorList>
    </citation>
    <scope>NUCLEOTIDE SEQUENCE [LARGE SCALE GENOMIC DNA]</scope>
    <source>
        <strain evidence="2 3">PS-2</strain>
    </source>
</reference>
<accession>A0ABS9R0F6</accession>
<comment type="caution">
    <text evidence="2">The sequence shown here is derived from an EMBL/GenBank/DDBJ whole genome shotgun (WGS) entry which is preliminary data.</text>
</comment>
<evidence type="ECO:0000256" key="1">
    <source>
        <dbReference type="SAM" id="Coils"/>
    </source>
</evidence>
<gene>
    <name evidence="2" type="ORF">H9J30_19275</name>
</gene>
<proteinExistence type="predicted"/>
<dbReference type="Proteomes" id="UP000829384">
    <property type="component" value="Unassembled WGS sequence"/>
</dbReference>
<evidence type="ECO:0000313" key="3">
    <source>
        <dbReference type="Proteomes" id="UP000829384"/>
    </source>
</evidence>
<keyword evidence="1" id="KW-0175">Coiled coil</keyword>
<dbReference type="Pfam" id="PF09677">
    <property type="entry name" value="TrbI_Ftype"/>
    <property type="match status" value="1"/>
</dbReference>
<dbReference type="EMBL" id="JACSDI010000023">
    <property type="protein sequence ID" value="MCG9966039.1"/>
    <property type="molecule type" value="Genomic_DNA"/>
</dbReference>
<keyword evidence="3" id="KW-1185">Reference proteome</keyword>
<dbReference type="RefSeq" id="WP_240132493.1">
    <property type="nucleotide sequence ID" value="NZ_JACSDI010000023.1"/>
</dbReference>
<organism evidence="2 3">
    <name type="scientific">Shewanella cutis</name>
    <dbReference type="NCBI Taxonomy" id="2766780"/>
    <lineage>
        <taxon>Bacteria</taxon>
        <taxon>Pseudomonadati</taxon>
        <taxon>Pseudomonadota</taxon>
        <taxon>Gammaproteobacteria</taxon>
        <taxon>Alteromonadales</taxon>
        <taxon>Shewanellaceae</taxon>
        <taxon>Shewanella</taxon>
    </lineage>
</organism>
<dbReference type="InterPro" id="IPR014115">
    <property type="entry name" value="TrbI_Ftype"/>
</dbReference>
<feature type="coiled-coil region" evidence="1">
    <location>
        <begin position="93"/>
        <end position="125"/>
    </location>
</feature>